<dbReference type="AlphaFoldDB" id="A0A134A5X9"/>
<evidence type="ECO:0000256" key="9">
    <source>
        <dbReference type="ARBA" id="ARBA00022741"/>
    </source>
</evidence>
<evidence type="ECO:0000256" key="10">
    <source>
        <dbReference type="ARBA" id="ARBA00022777"/>
    </source>
</evidence>
<dbReference type="RefSeq" id="WP_060913592.1">
    <property type="nucleotide sequence ID" value="NZ_KQ959925.1"/>
</dbReference>
<proteinExistence type="inferred from homology"/>
<dbReference type="Proteomes" id="UP000070355">
    <property type="component" value="Unassembled WGS sequence"/>
</dbReference>
<feature type="binding site" evidence="16">
    <location>
        <position position="133"/>
    </location>
    <ligand>
        <name>ATP</name>
        <dbReference type="ChEBI" id="CHEBI:30616"/>
    </ligand>
</feature>
<evidence type="ECO:0000256" key="1">
    <source>
        <dbReference type="ARBA" id="ARBA00001206"/>
    </source>
</evidence>
<dbReference type="PANTHER" id="PTHR34265">
    <property type="entry name" value="TYPE III PANTOTHENATE KINASE"/>
    <property type="match status" value="1"/>
</dbReference>
<dbReference type="Gene3D" id="3.30.420.40">
    <property type="match status" value="2"/>
</dbReference>
<evidence type="ECO:0000256" key="8">
    <source>
        <dbReference type="ARBA" id="ARBA00022679"/>
    </source>
</evidence>
<feature type="binding site" evidence="16">
    <location>
        <position position="185"/>
    </location>
    <ligand>
        <name>substrate</name>
    </ligand>
</feature>
<dbReference type="Pfam" id="PF03309">
    <property type="entry name" value="Pan_kinase"/>
    <property type="match status" value="1"/>
</dbReference>
<dbReference type="InterPro" id="IPR004619">
    <property type="entry name" value="Type_III_PanK"/>
</dbReference>
<dbReference type="NCBIfam" id="TIGR00671">
    <property type="entry name" value="baf"/>
    <property type="match status" value="1"/>
</dbReference>
<keyword evidence="11 16" id="KW-0067">ATP-binding</keyword>
<evidence type="ECO:0000313" key="17">
    <source>
        <dbReference type="EMBL" id="KXB63114.1"/>
    </source>
</evidence>
<comment type="subcellular location">
    <subcellularLocation>
        <location evidence="3 16">Cytoplasm</location>
    </subcellularLocation>
</comment>
<evidence type="ECO:0000256" key="11">
    <source>
        <dbReference type="ARBA" id="ARBA00022840"/>
    </source>
</evidence>
<dbReference type="UniPathway" id="UPA00241">
    <property type="reaction ID" value="UER00352"/>
</dbReference>
<feature type="binding site" evidence="16">
    <location>
        <position position="130"/>
    </location>
    <ligand>
        <name>K(+)</name>
        <dbReference type="ChEBI" id="CHEBI:29103"/>
    </ligand>
</feature>
<evidence type="ECO:0000256" key="3">
    <source>
        <dbReference type="ARBA" id="ARBA00004496"/>
    </source>
</evidence>
<reference evidence="18" key="1">
    <citation type="submission" date="2016-01" db="EMBL/GenBank/DDBJ databases">
        <authorList>
            <person name="Mitreva M."/>
            <person name="Pepin K.H."/>
            <person name="Mihindukulasuriya K.A."/>
            <person name="Fulton R."/>
            <person name="Fronick C."/>
            <person name="O'Laughlin M."/>
            <person name="Miner T."/>
            <person name="Herter B."/>
            <person name="Rosa B.A."/>
            <person name="Cordes M."/>
            <person name="Tomlinson C."/>
            <person name="Wollam A."/>
            <person name="Palsikar V.B."/>
            <person name="Mardis E.R."/>
            <person name="Wilson R.K."/>
        </authorList>
    </citation>
    <scope>NUCLEOTIDE SEQUENCE [LARGE SCALE GENOMIC DNA]</scope>
    <source>
        <strain evidence="18">DNF01167</strain>
    </source>
</reference>
<evidence type="ECO:0000256" key="4">
    <source>
        <dbReference type="ARBA" id="ARBA00005225"/>
    </source>
</evidence>
<dbReference type="GO" id="GO:0005737">
    <property type="term" value="C:cytoplasm"/>
    <property type="evidence" value="ECO:0007669"/>
    <property type="project" value="UniProtKB-SubCell"/>
</dbReference>
<feature type="binding site" evidence="16">
    <location>
        <begin position="6"/>
        <end position="13"/>
    </location>
    <ligand>
        <name>ATP</name>
        <dbReference type="ChEBI" id="CHEBI:30616"/>
    </ligand>
</feature>
<comment type="catalytic activity">
    <reaction evidence="1 16">
        <text>(R)-pantothenate + ATP = (R)-4'-phosphopantothenate + ADP + H(+)</text>
        <dbReference type="Rhea" id="RHEA:16373"/>
        <dbReference type="ChEBI" id="CHEBI:10986"/>
        <dbReference type="ChEBI" id="CHEBI:15378"/>
        <dbReference type="ChEBI" id="CHEBI:29032"/>
        <dbReference type="ChEBI" id="CHEBI:30616"/>
        <dbReference type="ChEBI" id="CHEBI:456216"/>
        <dbReference type="EC" id="2.7.1.33"/>
    </reaction>
</comment>
<dbReference type="GO" id="GO:0046872">
    <property type="term" value="F:metal ion binding"/>
    <property type="evidence" value="ECO:0007669"/>
    <property type="project" value="UniProtKB-KW"/>
</dbReference>
<keyword evidence="8 16" id="KW-0808">Transferase</keyword>
<comment type="subunit">
    <text evidence="5 16">Homodimer.</text>
</comment>
<dbReference type="HAMAP" id="MF_01274">
    <property type="entry name" value="Pantothen_kinase_3"/>
    <property type="match status" value="1"/>
</dbReference>
<protein>
    <recommendedName>
        <fullName evidence="15 16">Type III pantothenate kinase</fullName>
        <ecNumber evidence="6 16">2.7.1.33</ecNumber>
    </recommendedName>
    <alternativeName>
        <fullName evidence="16">PanK-III</fullName>
    </alternativeName>
    <alternativeName>
        <fullName evidence="16">Pantothenic acid kinase</fullName>
    </alternativeName>
</protein>
<evidence type="ECO:0000256" key="6">
    <source>
        <dbReference type="ARBA" id="ARBA00012102"/>
    </source>
</evidence>
<dbReference type="NCBIfam" id="NF009848">
    <property type="entry name" value="PRK13318.1-6"/>
    <property type="match status" value="1"/>
</dbReference>
<keyword evidence="16" id="KW-0479">Metal-binding</keyword>
<name>A0A134A5X9_9BACL</name>
<dbReference type="EC" id="2.7.1.33" evidence="6 16"/>
<dbReference type="OrthoDB" id="9804707at2"/>
<dbReference type="GO" id="GO:0005524">
    <property type="term" value="F:ATP binding"/>
    <property type="evidence" value="ECO:0007669"/>
    <property type="project" value="UniProtKB-UniRule"/>
</dbReference>
<dbReference type="STRING" id="1379.HMPREF3186_00300"/>
<dbReference type="CDD" id="cd24015">
    <property type="entry name" value="ASKHA_NBD_PanK-III"/>
    <property type="match status" value="1"/>
</dbReference>
<evidence type="ECO:0000256" key="5">
    <source>
        <dbReference type="ARBA" id="ARBA00011738"/>
    </source>
</evidence>
<comment type="cofactor">
    <cofactor evidence="2">
        <name>K(+)</name>
        <dbReference type="ChEBI" id="CHEBI:29103"/>
    </cofactor>
</comment>
<comment type="caution">
    <text evidence="16">Lacks conserved residue(s) required for the propagation of feature annotation.</text>
</comment>
<evidence type="ECO:0000256" key="16">
    <source>
        <dbReference type="HAMAP-Rule" id="MF_01274"/>
    </source>
</evidence>
<comment type="similarity">
    <text evidence="14 16">Belongs to the type III pantothenate kinase family.</text>
</comment>
<keyword evidence="7 16" id="KW-0963">Cytoplasm</keyword>
<evidence type="ECO:0000313" key="18">
    <source>
        <dbReference type="Proteomes" id="UP000070355"/>
    </source>
</evidence>
<feature type="active site" description="Proton acceptor" evidence="16">
    <location>
        <position position="110"/>
    </location>
</feature>
<accession>A0A134A5X9</accession>
<sequence length="257" mass="28519">MIFALDVGNTNIVLGVFGSDYKMLHSWRIATDNTKTEDELYVIIRNFFIDKGIKFEDFDGVVISSVVPKMMFALELLSKKYFEKEPVIVSAEINTGIKVPEPYSSKLGADRVVDIVGAKVSSYLPAIVVDFGTATTFDCVDEDMNYHGGIICPGMNISAEALYARAAKLPRVEFEAVSTSLGLDTTSQMQAGLFYGFLGQFENIIKHLKQDLGKDYKVVLTGGLSKFIAKYSDVVDIVDEELTLKGIIELYKMNKEK</sequence>
<dbReference type="PANTHER" id="PTHR34265:SF1">
    <property type="entry name" value="TYPE III PANTOTHENATE KINASE"/>
    <property type="match status" value="1"/>
</dbReference>
<dbReference type="GO" id="GO:0015937">
    <property type="term" value="P:coenzyme A biosynthetic process"/>
    <property type="evidence" value="ECO:0007669"/>
    <property type="project" value="UniProtKB-UniRule"/>
</dbReference>
<evidence type="ECO:0000256" key="2">
    <source>
        <dbReference type="ARBA" id="ARBA00001958"/>
    </source>
</evidence>
<dbReference type="InterPro" id="IPR043129">
    <property type="entry name" value="ATPase_NBD"/>
</dbReference>
<keyword evidence="13 16" id="KW-0173">Coenzyme A biosynthesis</keyword>
<evidence type="ECO:0000256" key="14">
    <source>
        <dbReference type="ARBA" id="ARBA00038036"/>
    </source>
</evidence>
<dbReference type="GO" id="GO:0004594">
    <property type="term" value="F:pantothenate kinase activity"/>
    <property type="evidence" value="ECO:0007669"/>
    <property type="project" value="UniProtKB-UniRule"/>
</dbReference>
<evidence type="ECO:0000256" key="7">
    <source>
        <dbReference type="ARBA" id="ARBA00022490"/>
    </source>
</evidence>
<comment type="caution">
    <text evidence="17">The sequence shown here is derived from an EMBL/GenBank/DDBJ whole genome shotgun (WGS) entry which is preliminary data.</text>
</comment>
<keyword evidence="12 16" id="KW-0630">Potassium</keyword>
<keyword evidence="9 16" id="KW-0547">Nucleotide-binding</keyword>
<comment type="function">
    <text evidence="16">Catalyzes the phosphorylation of pantothenate (Pan), the first step in CoA biosynthesis.</text>
</comment>
<keyword evidence="10 16" id="KW-0418">Kinase</keyword>
<gene>
    <name evidence="16" type="primary">coaX</name>
    <name evidence="17" type="ORF">HMPREF3186_00300</name>
</gene>
<comment type="pathway">
    <text evidence="4 16">Cofactor biosynthesis; coenzyme A biosynthesis; CoA from (R)-pantothenate: step 1/5.</text>
</comment>
<dbReference type="NCBIfam" id="NF009855">
    <property type="entry name" value="PRK13321.1"/>
    <property type="match status" value="1"/>
</dbReference>
<organism evidence="17 18">
    <name type="scientific">Gemella haemolysans</name>
    <dbReference type="NCBI Taxonomy" id="1379"/>
    <lineage>
        <taxon>Bacteria</taxon>
        <taxon>Bacillati</taxon>
        <taxon>Bacillota</taxon>
        <taxon>Bacilli</taxon>
        <taxon>Bacillales</taxon>
        <taxon>Gemellaceae</taxon>
        <taxon>Gemella</taxon>
    </lineage>
</organism>
<feature type="binding site" evidence="16">
    <location>
        <begin position="108"/>
        <end position="111"/>
    </location>
    <ligand>
        <name>substrate</name>
    </ligand>
</feature>
<evidence type="ECO:0000256" key="12">
    <source>
        <dbReference type="ARBA" id="ARBA00022958"/>
    </source>
</evidence>
<comment type="cofactor">
    <cofactor evidence="16">
        <name>NH4(+)</name>
        <dbReference type="ChEBI" id="CHEBI:28938"/>
    </cofactor>
    <cofactor evidence="16">
        <name>K(+)</name>
        <dbReference type="ChEBI" id="CHEBI:29103"/>
    </cofactor>
    <text evidence="16">A monovalent cation. Ammonium or potassium.</text>
</comment>
<dbReference type="SUPFAM" id="SSF53067">
    <property type="entry name" value="Actin-like ATPase domain"/>
    <property type="match status" value="2"/>
</dbReference>
<dbReference type="PATRIC" id="fig|1379.3.peg.296"/>
<evidence type="ECO:0000256" key="13">
    <source>
        <dbReference type="ARBA" id="ARBA00022993"/>
    </source>
</evidence>
<evidence type="ECO:0000256" key="15">
    <source>
        <dbReference type="ARBA" id="ARBA00040883"/>
    </source>
</evidence>
<dbReference type="EMBL" id="LSDC01000018">
    <property type="protein sequence ID" value="KXB63114.1"/>
    <property type="molecule type" value="Genomic_DNA"/>
</dbReference>